<name>X0RYN4_9ZZZZ</name>
<evidence type="ECO:0000313" key="1">
    <source>
        <dbReference type="EMBL" id="GAF73929.1"/>
    </source>
</evidence>
<dbReference type="AlphaFoldDB" id="X0RYN4"/>
<comment type="caution">
    <text evidence="1">The sequence shown here is derived from an EMBL/GenBank/DDBJ whole genome shotgun (WGS) entry which is preliminary data.</text>
</comment>
<accession>X0RYN4</accession>
<gene>
    <name evidence="1" type="ORF">S01H1_17661</name>
</gene>
<dbReference type="EMBL" id="BARS01009386">
    <property type="protein sequence ID" value="GAF73929.1"/>
    <property type="molecule type" value="Genomic_DNA"/>
</dbReference>
<organism evidence="1">
    <name type="scientific">marine sediment metagenome</name>
    <dbReference type="NCBI Taxonomy" id="412755"/>
    <lineage>
        <taxon>unclassified sequences</taxon>
        <taxon>metagenomes</taxon>
        <taxon>ecological metagenomes</taxon>
    </lineage>
</organism>
<feature type="non-terminal residue" evidence="1">
    <location>
        <position position="1"/>
    </location>
</feature>
<proteinExistence type="predicted"/>
<sequence length="44" mass="4836">RILVRNVVANDPKGRQGKIALPKDLIDKEVYVVVPSESRKYGGG</sequence>
<reference evidence="1" key="1">
    <citation type="journal article" date="2014" name="Front. Microbiol.">
        <title>High frequency of phylogenetically diverse reductive dehalogenase-homologous genes in deep subseafloor sedimentary metagenomes.</title>
        <authorList>
            <person name="Kawai M."/>
            <person name="Futagami T."/>
            <person name="Toyoda A."/>
            <person name="Takaki Y."/>
            <person name="Nishi S."/>
            <person name="Hori S."/>
            <person name="Arai W."/>
            <person name="Tsubouchi T."/>
            <person name="Morono Y."/>
            <person name="Uchiyama I."/>
            <person name="Ito T."/>
            <person name="Fujiyama A."/>
            <person name="Inagaki F."/>
            <person name="Takami H."/>
        </authorList>
    </citation>
    <scope>NUCLEOTIDE SEQUENCE</scope>
    <source>
        <strain evidence="1">Expedition CK06-06</strain>
    </source>
</reference>
<protein>
    <submittedName>
        <fullName evidence="1">Uncharacterized protein</fullName>
    </submittedName>
</protein>